<dbReference type="PROSITE" id="PS00041">
    <property type="entry name" value="HTH_ARAC_FAMILY_1"/>
    <property type="match status" value="1"/>
</dbReference>
<keyword evidence="6" id="KW-1185">Reference proteome</keyword>
<evidence type="ECO:0000256" key="2">
    <source>
        <dbReference type="ARBA" id="ARBA00023125"/>
    </source>
</evidence>
<evidence type="ECO:0000313" key="6">
    <source>
        <dbReference type="Proteomes" id="UP000051681"/>
    </source>
</evidence>
<dbReference type="InterPro" id="IPR009057">
    <property type="entry name" value="Homeodomain-like_sf"/>
</dbReference>
<dbReference type="InterPro" id="IPR018062">
    <property type="entry name" value="HTH_AraC-typ_CS"/>
</dbReference>
<evidence type="ECO:0000259" key="4">
    <source>
        <dbReference type="PROSITE" id="PS01124"/>
    </source>
</evidence>
<evidence type="ECO:0000256" key="1">
    <source>
        <dbReference type="ARBA" id="ARBA00023015"/>
    </source>
</evidence>
<dbReference type="AlphaFoldDB" id="A0A0P1GKR3"/>
<dbReference type="InterPro" id="IPR018060">
    <property type="entry name" value="HTH_AraC"/>
</dbReference>
<evidence type="ECO:0000313" key="5">
    <source>
        <dbReference type="EMBL" id="CUH82825.1"/>
    </source>
</evidence>
<proteinExistence type="predicted"/>
<dbReference type="Proteomes" id="UP000051681">
    <property type="component" value="Unassembled WGS sequence"/>
</dbReference>
<dbReference type="GO" id="GO:0043565">
    <property type="term" value="F:sequence-specific DNA binding"/>
    <property type="evidence" value="ECO:0007669"/>
    <property type="project" value="InterPro"/>
</dbReference>
<accession>A0A0P1GKR3</accession>
<dbReference type="SMART" id="SM00342">
    <property type="entry name" value="HTH_ARAC"/>
    <property type="match status" value="1"/>
</dbReference>
<dbReference type="SUPFAM" id="SSF46689">
    <property type="entry name" value="Homeodomain-like"/>
    <property type="match status" value="2"/>
</dbReference>
<dbReference type="OrthoDB" id="9783876at2"/>
<dbReference type="PROSITE" id="PS01124">
    <property type="entry name" value="HTH_ARAC_FAMILY_2"/>
    <property type="match status" value="1"/>
</dbReference>
<dbReference type="InterPro" id="IPR020449">
    <property type="entry name" value="Tscrpt_reg_AraC-type_HTH"/>
</dbReference>
<feature type="domain" description="HTH araC/xylS-type" evidence="4">
    <location>
        <begin position="142"/>
        <end position="239"/>
    </location>
</feature>
<dbReference type="GO" id="GO:0003700">
    <property type="term" value="F:DNA-binding transcription factor activity"/>
    <property type="evidence" value="ECO:0007669"/>
    <property type="project" value="InterPro"/>
</dbReference>
<dbReference type="PANTHER" id="PTHR46796:SF7">
    <property type="entry name" value="ARAC FAMILY TRANSCRIPTIONAL REGULATOR"/>
    <property type="match status" value="1"/>
</dbReference>
<dbReference type="Pfam" id="PF12833">
    <property type="entry name" value="HTH_18"/>
    <property type="match status" value="1"/>
</dbReference>
<evidence type="ECO:0000256" key="3">
    <source>
        <dbReference type="ARBA" id="ARBA00023163"/>
    </source>
</evidence>
<dbReference type="EMBL" id="CYSF01000001">
    <property type="protein sequence ID" value="CUH82825.1"/>
    <property type="molecule type" value="Genomic_DNA"/>
</dbReference>
<keyword evidence="2" id="KW-0238">DNA-binding</keyword>
<dbReference type="PRINTS" id="PR00032">
    <property type="entry name" value="HTHARAC"/>
</dbReference>
<sequence>MDRLNALMERFEMDIEPAAPEAANLLILGDEVGQPCHVVLRGQPDGRCGDRVVFAARVSWGGIANPLMQALPAAVEMPLKDSPELVGLIAFLQAEIEGNHCGGPTVQRRLGEVLMVRLLRHQISRGSTEPGVLAGLSDLRVARALVAIHDRPGHGWTNADLAQEAGLSLSRFSELFAAAVGMTPMAYLRHWRLTVAHQDLVRGDRVEQVARRYGYGSSEGFSRAFRARFGVNPVAMRQPRAAA</sequence>
<name>A0A0P1GKR3_9RHOB</name>
<keyword evidence="1" id="KW-0805">Transcription regulation</keyword>
<protein>
    <submittedName>
        <fullName evidence="5">Exoenzyme S synthesis regulatory protein ExsA</fullName>
    </submittedName>
</protein>
<keyword evidence="3" id="KW-0804">Transcription</keyword>
<dbReference type="STRING" id="340021.TM5383_00007"/>
<gene>
    <name evidence="5" type="primary">exsA</name>
    <name evidence="5" type="ORF">TM5383_00007</name>
</gene>
<organism evidence="5 6">
    <name type="scientific">Thalassovita mediterranea</name>
    <dbReference type="NCBI Taxonomy" id="340021"/>
    <lineage>
        <taxon>Bacteria</taxon>
        <taxon>Pseudomonadati</taxon>
        <taxon>Pseudomonadota</taxon>
        <taxon>Alphaproteobacteria</taxon>
        <taxon>Rhodobacterales</taxon>
        <taxon>Roseobacteraceae</taxon>
        <taxon>Thalassovita</taxon>
    </lineage>
</organism>
<dbReference type="InterPro" id="IPR032783">
    <property type="entry name" value="AraC_lig"/>
</dbReference>
<dbReference type="Gene3D" id="1.10.10.60">
    <property type="entry name" value="Homeodomain-like"/>
    <property type="match status" value="2"/>
</dbReference>
<reference evidence="5 6" key="1">
    <citation type="submission" date="2015-09" db="EMBL/GenBank/DDBJ databases">
        <authorList>
            <consortium name="Swine Surveillance"/>
        </authorList>
    </citation>
    <scope>NUCLEOTIDE SEQUENCE [LARGE SCALE GENOMIC DNA]</scope>
    <source>
        <strain evidence="5 6">CECT 8383</strain>
    </source>
</reference>
<dbReference type="RefSeq" id="WP_058317004.1">
    <property type="nucleotide sequence ID" value="NZ_CYSF01000001.1"/>
</dbReference>
<dbReference type="PANTHER" id="PTHR46796">
    <property type="entry name" value="HTH-TYPE TRANSCRIPTIONAL ACTIVATOR RHAS-RELATED"/>
    <property type="match status" value="1"/>
</dbReference>
<dbReference type="Pfam" id="PF12852">
    <property type="entry name" value="Cupin_6"/>
    <property type="match status" value="1"/>
</dbReference>
<dbReference type="InterPro" id="IPR050204">
    <property type="entry name" value="AraC_XylS_family_regulators"/>
</dbReference>